<gene>
    <name evidence="13" type="primary">lpxK</name>
    <name evidence="15" type="ORF">LX80_00359</name>
</gene>
<evidence type="ECO:0000256" key="14">
    <source>
        <dbReference type="SAM" id="Phobius"/>
    </source>
</evidence>
<dbReference type="GO" id="GO:0009245">
    <property type="term" value="P:lipid A biosynthetic process"/>
    <property type="evidence" value="ECO:0007669"/>
    <property type="project" value="UniProtKB-UniRule"/>
</dbReference>
<keyword evidence="14" id="KW-1133">Transmembrane helix</keyword>
<evidence type="ECO:0000256" key="12">
    <source>
        <dbReference type="ARBA" id="ARBA00029757"/>
    </source>
</evidence>
<dbReference type="PANTHER" id="PTHR42724">
    <property type="entry name" value="TETRAACYLDISACCHARIDE 4'-KINASE"/>
    <property type="match status" value="1"/>
</dbReference>
<evidence type="ECO:0000256" key="6">
    <source>
        <dbReference type="ARBA" id="ARBA00022556"/>
    </source>
</evidence>
<dbReference type="AlphaFoldDB" id="A0A2W7S431"/>
<dbReference type="InterPro" id="IPR003758">
    <property type="entry name" value="LpxK"/>
</dbReference>
<keyword evidence="14" id="KW-0812">Transmembrane</keyword>
<accession>A0A2W7S431</accession>
<evidence type="ECO:0000256" key="9">
    <source>
        <dbReference type="ARBA" id="ARBA00022777"/>
    </source>
</evidence>
<organism evidence="15 16">
    <name type="scientific">Hydrotalea sandarakina</name>
    <dbReference type="NCBI Taxonomy" id="1004304"/>
    <lineage>
        <taxon>Bacteria</taxon>
        <taxon>Pseudomonadati</taxon>
        <taxon>Bacteroidota</taxon>
        <taxon>Chitinophagia</taxon>
        <taxon>Chitinophagales</taxon>
        <taxon>Chitinophagaceae</taxon>
        <taxon>Hydrotalea</taxon>
    </lineage>
</organism>
<evidence type="ECO:0000256" key="5">
    <source>
        <dbReference type="ARBA" id="ARBA00022516"/>
    </source>
</evidence>
<evidence type="ECO:0000256" key="13">
    <source>
        <dbReference type="HAMAP-Rule" id="MF_00409"/>
    </source>
</evidence>
<name>A0A2W7S431_9BACT</name>
<evidence type="ECO:0000256" key="11">
    <source>
        <dbReference type="ARBA" id="ARBA00023098"/>
    </source>
</evidence>
<dbReference type="EMBL" id="QKZV01000001">
    <property type="protein sequence ID" value="PZX65866.1"/>
    <property type="molecule type" value="Genomic_DNA"/>
</dbReference>
<evidence type="ECO:0000256" key="8">
    <source>
        <dbReference type="ARBA" id="ARBA00022741"/>
    </source>
</evidence>
<keyword evidence="11 13" id="KW-0443">Lipid metabolism</keyword>
<comment type="caution">
    <text evidence="15">The sequence shown here is derived from an EMBL/GenBank/DDBJ whole genome shotgun (WGS) entry which is preliminary data.</text>
</comment>
<evidence type="ECO:0000256" key="2">
    <source>
        <dbReference type="ARBA" id="ARBA00004870"/>
    </source>
</evidence>
<keyword evidence="6 13" id="KW-0441">Lipid A biosynthesis</keyword>
<keyword evidence="14" id="KW-0472">Membrane</keyword>
<comment type="caution">
    <text evidence="13">Lacks conserved residue(s) required for the propagation of feature annotation.</text>
</comment>
<dbReference type="GO" id="GO:0009244">
    <property type="term" value="P:lipopolysaccharide core region biosynthetic process"/>
    <property type="evidence" value="ECO:0007669"/>
    <property type="project" value="TreeGrafter"/>
</dbReference>
<comment type="function">
    <text evidence="1 13">Transfers the gamma-phosphate of ATP to the 4'-position of a tetraacyldisaccharide 1-phosphate intermediate (termed DS-1-P) to form tetraacyldisaccharide 1,4'-bis-phosphate (lipid IVA).</text>
</comment>
<keyword evidence="10 13" id="KW-0067">ATP-binding</keyword>
<evidence type="ECO:0000256" key="3">
    <source>
        <dbReference type="ARBA" id="ARBA00012071"/>
    </source>
</evidence>
<keyword evidence="7 13" id="KW-0808">Transferase</keyword>
<sequence length="364" mass="42208">MNFNAFFLKSFRVLLLPFAIAYGIIIFIRNKLYDKNFLLHETTFNFPLICIGNVAVGGTGKSPMVEYLLNFLHPTYKVATLSRGYKRKTKGYALANENTTALEIGDEPMQFHLKFPNVPVAVGEERLVAIPQLLHDVPDLQVIILDDAFQHRAVKAGLNIVLTDYNNLYIYDFFLPTGDLRDERRSVKRADIIIVTKCPPDLTFDKKQKILRNLHPLNTQLVYFTTIEYDTPYHIITHELKPITENDEVLLVCGIANPKPLKDYLHQQAATYYQKNYNDHHIFTIDDLKEIIERYKAIDVPQKMILTTEKDAVRLTKFKQELVDLPLYVLPIKHRFLFDEASLFESAVEQYIVNFNKTHEQAKK</sequence>
<dbReference type="PANTHER" id="PTHR42724:SF1">
    <property type="entry name" value="TETRAACYLDISACCHARIDE 4'-KINASE, MITOCHONDRIAL-RELATED"/>
    <property type="match status" value="1"/>
</dbReference>
<dbReference type="SUPFAM" id="SSF52540">
    <property type="entry name" value="P-loop containing nucleoside triphosphate hydrolases"/>
    <property type="match status" value="1"/>
</dbReference>
<comment type="catalytic activity">
    <reaction evidence="13">
        <text>a lipid A disaccharide + ATP = a lipid IVA + ADP + H(+)</text>
        <dbReference type="Rhea" id="RHEA:67840"/>
        <dbReference type="ChEBI" id="CHEBI:15378"/>
        <dbReference type="ChEBI" id="CHEBI:30616"/>
        <dbReference type="ChEBI" id="CHEBI:176343"/>
        <dbReference type="ChEBI" id="CHEBI:176425"/>
        <dbReference type="ChEBI" id="CHEBI:456216"/>
        <dbReference type="EC" id="2.7.1.130"/>
    </reaction>
</comment>
<dbReference type="GO" id="GO:0005886">
    <property type="term" value="C:plasma membrane"/>
    <property type="evidence" value="ECO:0007669"/>
    <property type="project" value="TreeGrafter"/>
</dbReference>
<dbReference type="UniPathway" id="UPA00359">
    <property type="reaction ID" value="UER00482"/>
</dbReference>
<dbReference type="HAMAP" id="MF_00409">
    <property type="entry name" value="LpxK"/>
    <property type="match status" value="1"/>
</dbReference>
<evidence type="ECO:0000256" key="1">
    <source>
        <dbReference type="ARBA" id="ARBA00002274"/>
    </source>
</evidence>
<evidence type="ECO:0000313" key="16">
    <source>
        <dbReference type="Proteomes" id="UP000249720"/>
    </source>
</evidence>
<dbReference type="GO" id="GO:0009029">
    <property type="term" value="F:lipid-A 4'-kinase activity"/>
    <property type="evidence" value="ECO:0007669"/>
    <property type="project" value="UniProtKB-UniRule"/>
</dbReference>
<dbReference type="Pfam" id="PF02606">
    <property type="entry name" value="LpxK"/>
    <property type="match status" value="1"/>
</dbReference>
<proteinExistence type="inferred from homology"/>
<dbReference type="GO" id="GO:0005524">
    <property type="term" value="F:ATP binding"/>
    <property type="evidence" value="ECO:0007669"/>
    <property type="project" value="UniProtKB-UniRule"/>
</dbReference>
<comment type="similarity">
    <text evidence="13">Belongs to the LpxK family.</text>
</comment>
<reference evidence="15 16" key="1">
    <citation type="submission" date="2018-06" db="EMBL/GenBank/DDBJ databases">
        <title>Genomic Encyclopedia of Archaeal and Bacterial Type Strains, Phase II (KMG-II): from individual species to whole genera.</title>
        <authorList>
            <person name="Goeker M."/>
        </authorList>
    </citation>
    <scope>NUCLEOTIDE SEQUENCE [LARGE SCALE GENOMIC DNA]</scope>
    <source>
        <strain evidence="15 16">DSM 23241</strain>
    </source>
</reference>
<comment type="pathway">
    <text evidence="2 13">Glycolipid biosynthesis; lipid IV(A) biosynthesis; lipid IV(A) from (3R)-3-hydroxytetradecanoyl-[acyl-carrier-protein] and UDP-N-acetyl-alpha-D-glucosamine: step 6/6.</text>
</comment>
<evidence type="ECO:0000256" key="7">
    <source>
        <dbReference type="ARBA" id="ARBA00022679"/>
    </source>
</evidence>
<keyword evidence="9 13" id="KW-0418">Kinase</keyword>
<keyword evidence="16" id="KW-1185">Reference proteome</keyword>
<dbReference type="OrthoDB" id="9766423at2"/>
<dbReference type="Proteomes" id="UP000249720">
    <property type="component" value="Unassembled WGS sequence"/>
</dbReference>
<dbReference type="EC" id="2.7.1.130" evidence="3 13"/>
<protein>
    <recommendedName>
        <fullName evidence="4 13">Tetraacyldisaccharide 4'-kinase</fullName>
        <ecNumber evidence="3 13">2.7.1.130</ecNumber>
    </recommendedName>
    <alternativeName>
        <fullName evidence="12 13">Lipid A 4'-kinase</fullName>
    </alternativeName>
</protein>
<keyword evidence="8 13" id="KW-0547">Nucleotide-binding</keyword>
<evidence type="ECO:0000256" key="10">
    <source>
        <dbReference type="ARBA" id="ARBA00022840"/>
    </source>
</evidence>
<evidence type="ECO:0000313" key="15">
    <source>
        <dbReference type="EMBL" id="PZX65866.1"/>
    </source>
</evidence>
<keyword evidence="5 13" id="KW-0444">Lipid biosynthesis</keyword>
<feature type="transmembrane region" description="Helical" evidence="14">
    <location>
        <begin position="6"/>
        <end position="28"/>
    </location>
</feature>
<dbReference type="InterPro" id="IPR027417">
    <property type="entry name" value="P-loop_NTPase"/>
</dbReference>
<dbReference type="NCBIfam" id="TIGR00682">
    <property type="entry name" value="lpxK"/>
    <property type="match status" value="1"/>
</dbReference>
<evidence type="ECO:0000256" key="4">
    <source>
        <dbReference type="ARBA" id="ARBA00016436"/>
    </source>
</evidence>